<dbReference type="SMART" id="SM01076">
    <property type="entry name" value="CG-1"/>
    <property type="match status" value="1"/>
</dbReference>
<keyword evidence="7" id="KW-0805">Transcription regulation</keyword>
<comment type="similarity">
    <text evidence="2">Belongs to the CAMTA family.</text>
</comment>
<evidence type="ECO:0000313" key="19">
    <source>
        <dbReference type="Proteomes" id="UP000796880"/>
    </source>
</evidence>
<dbReference type="GO" id="GO:0006357">
    <property type="term" value="P:regulation of transcription by RNA polymerase II"/>
    <property type="evidence" value="ECO:0007669"/>
    <property type="project" value="TreeGrafter"/>
</dbReference>
<evidence type="ECO:0000256" key="15">
    <source>
        <dbReference type="PROSITE-ProRule" id="PRU00023"/>
    </source>
</evidence>
<evidence type="ECO:0000256" key="13">
    <source>
        <dbReference type="ARBA" id="ARBA00023163"/>
    </source>
</evidence>
<dbReference type="SUPFAM" id="SSF81296">
    <property type="entry name" value="E set domains"/>
    <property type="match status" value="1"/>
</dbReference>
<evidence type="ECO:0000256" key="1">
    <source>
        <dbReference type="ARBA" id="ARBA00004123"/>
    </source>
</evidence>
<sequence length="1196" mass="133710">MQSGYDINEVFKEAQSRWLKPAEVLFILQNHEKYQLTQQPVHQPTSGSLFLFNKRVIRFFRKDGHRWRKKKDGRTVGEAHERLKVGNAEALNCYYAHGEENHNFQRRSYWILDQAYEHIVLVHYRDITEGKPSPGSATLSSPGYSLSITQSPSSSTTQNPGSISISNLYEPNQNLTSPGSVEVSSDIVIERNGEDHFKGVERTGALSDETELNVSQALRRLEEQLSLNDDSFKEFDPDCNQDEDPNESDFLDYKREISNQDQYASFQGSEHIVDDHCFSGHTGMQGSSGGHHHQFLGHEYTDGKRESLSWTEFLDSSDGESQRKGLYTSNKNEEPLSYSGNGPPGEQDHRQWLNFNGKNVQNSSMLLPQEINNFPCSSVLQSHETNSDCYMMWFDQGQFDTLEADMSLTIAEKQKFTIREVSPEWGYATETTKIIIIGSFLCDSSESRWNCMFGDVEVPAQIIQEGVIRCEAPPHPPGKVTLCITSGNRESCSEVREFEYQVKTVSVAESNLPLTESTKSAHEQLLLVRFAQMLMSDSSSMQKTDITEPETPRKLMADDDSWDSVIEALLVGSGTASGTIDWLLEELLKDKLQAWISSRSKEQSDQTGCSLSKKEQGIIHMISGLGFVWALNLVLSSGVGINFRDIKGWTALHWAARFGREKMVAALIASGASAGAVTDPSAHDPIGKTAASIAAASGHKGLAGYLSEVELTSHLSSLRLEESELSKGSAEVEAEKTLNRMSKQSLDVGEDQLSLKDTLAAVRNAAQAAARIQSAFRAHSFRKRQNREAAASAIDEYGINSDDIKGLSALSKMAFRNPRDYNSAALSIQKKYRGWKGRKDFLALRQKVVKIQALVRGYQVRKHYKEICWAVGVLDKAVLRWRRKGVGLRGFRQDSDSIDDSEDEDEDILKVFRRQKVDAAIDEAVSRVLSMVESLEARQQYHRMLQKYRQAKAELGGTCDDAEPSTEPSDISSMEEKTNTDLLLLLVSEATLDPAMDSKNQNLELINVAIQKLMEEKRNREISGESFIEDDDENDQLLARLLSQVESLKREGGNHQHEEASKQVKKEIGSVDKSKTKSESGEGESVDIDAEEIVKELKNVKRQNCLTHWLLSVMIVLTLAWQISEVSLILKVKDGLNHPFKHLGGMFAGMFKPSVINGHDTADKENNSEAASLPPLKVPELPHMELPDLNGNGEKH</sequence>
<dbReference type="Proteomes" id="UP000796880">
    <property type="component" value="Unassembled WGS sequence"/>
</dbReference>
<feature type="region of interest" description="Disordered" evidence="16">
    <location>
        <begin position="956"/>
        <end position="975"/>
    </location>
</feature>
<evidence type="ECO:0000256" key="16">
    <source>
        <dbReference type="SAM" id="MobiDB-lite"/>
    </source>
</evidence>
<dbReference type="InterPro" id="IPR027417">
    <property type="entry name" value="P-loop_NTPase"/>
</dbReference>
<keyword evidence="14" id="KW-0539">Nucleus</keyword>
<accession>A0A8K0DMZ9</accession>
<dbReference type="InterPro" id="IPR002110">
    <property type="entry name" value="Ankyrin_rpt"/>
</dbReference>
<dbReference type="AlphaFoldDB" id="A0A8K0DMZ9"/>
<evidence type="ECO:0000313" key="18">
    <source>
        <dbReference type="EMBL" id="KAF3431029.1"/>
    </source>
</evidence>
<keyword evidence="8" id="KW-0346">Stress response</keyword>
<evidence type="ECO:0000256" key="10">
    <source>
        <dbReference type="ARBA" id="ARBA00023054"/>
    </source>
</evidence>
<evidence type="ECO:0000259" key="17">
    <source>
        <dbReference type="PROSITE" id="PS51437"/>
    </source>
</evidence>
<evidence type="ECO:0000256" key="2">
    <source>
        <dbReference type="ARBA" id="ARBA00008267"/>
    </source>
</evidence>
<feature type="compositionally biased region" description="Basic and acidic residues" evidence="16">
    <location>
        <begin position="1048"/>
        <end position="1080"/>
    </location>
</feature>
<feature type="domain" description="CG-1" evidence="17">
    <location>
        <begin position="7"/>
        <end position="133"/>
    </location>
</feature>
<dbReference type="PANTHER" id="PTHR23335">
    <property type="entry name" value="CALMODULIN-BINDING TRANSCRIPTION ACTIVATOR CAMTA"/>
    <property type="match status" value="1"/>
</dbReference>
<keyword evidence="3" id="KW-0597">Phosphoprotein</keyword>
<dbReference type="PROSITE" id="PS50096">
    <property type="entry name" value="IQ"/>
    <property type="match status" value="3"/>
</dbReference>
<dbReference type="FunFam" id="2.60.40.10:FF:000314">
    <property type="entry name" value="Calmodulin-binding transcription activator 2"/>
    <property type="match status" value="1"/>
</dbReference>
<feature type="region of interest" description="Disordered" evidence="16">
    <location>
        <begin position="312"/>
        <end position="350"/>
    </location>
</feature>
<dbReference type="GO" id="GO:0005634">
    <property type="term" value="C:nucleus"/>
    <property type="evidence" value="ECO:0007669"/>
    <property type="project" value="UniProtKB-SubCell"/>
</dbReference>
<dbReference type="SUPFAM" id="SSF48403">
    <property type="entry name" value="Ankyrin repeat"/>
    <property type="match status" value="1"/>
</dbReference>
<dbReference type="GO" id="GO:0003690">
    <property type="term" value="F:double-stranded DNA binding"/>
    <property type="evidence" value="ECO:0007669"/>
    <property type="project" value="TreeGrafter"/>
</dbReference>
<dbReference type="EMBL" id="VOIH02000012">
    <property type="protein sequence ID" value="KAF3431029.1"/>
    <property type="molecule type" value="Genomic_DNA"/>
</dbReference>
<keyword evidence="5" id="KW-0106">Calcium</keyword>
<name>A0A8K0DMZ9_9ROSA</name>
<dbReference type="Pfam" id="PF00612">
    <property type="entry name" value="IQ"/>
    <property type="match status" value="2"/>
</dbReference>
<evidence type="ECO:0000256" key="9">
    <source>
        <dbReference type="ARBA" id="ARBA00023043"/>
    </source>
</evidence>
<dbReference type="InterPro" id="IPR002909">
    <property type="entry name" value="IPT_dom"/>
</dbReference>
<keyword evidence="4" id="KW-0677">Repeat</keyword>
<dbReference type="GO" id="GO:0009409">
    <property type="term" value="P:response to cold"/>
    <property type="evidence" value="ECO:0007669"/>
    <property type="project" value="UniProtKB-ARBA"/>
</dbReference>
<keyword evidence="19" id="KW-1185">Reference proteome</keyword>
<keyword evidence="13" id="KW-0804">Transcription</keyword>
<dbReference type="Pfam" id="PF03859">
    <property type="entry name" value="CG-1"/>
    <property type="match status" value="1"/>
</dbReference>
<dbReference type="SMART" id="SM00015">
    <property type="entry name" value="IQ"/>
    <property type="match status" value="3"/>
</dbReference>
<dbReference type="InterPro" id="IPR013783">
    <property type="entry name" value="Ig-like_fold"/>
</dbReference>
<dbReference type="GO" id="GO:0003712">
    <property type="term" value="F:transcription coregulator activity"/>
    <property type="evidence" value="ECO:0007669"/>
    <property type="project" value="TreeGrafter"/>
</dbReference>
<dbReference type="SUPFAM" id="SSF52540">
    <property type="entry name" value="P-loop containing nucleoside triphosphate hydrolases"/>
    <property type="match status" value="1"/>
</dbReference>
<protein>
    <recommendedName>
        <fullName evidence="17">CG-1 domain-containing protein</fullName>
    </recommendedName>
</protein>
<keyword evidence="10" id="KW-0175">Coiled coil</keyword>
<dbReference type="PROSITE" id="PS51437">
    <property type="entry name" value="CG_1"/>
    <property type="match status" value="1"/>
</dbReference>
<dbReference type="OrthoDB" id="407555at2759"/>
<feature type="region of interest" description="Disordered" evidence="16">
    <location>
        <begin position="1048"/>
        <end position="1085"/>
    </location>
</feature>
<evidence type="ECO:0000256" key="6">
    <source>
        <dbReference type="ARBA" id="ARBA00022860"/>
    </source>
</evidence>
<evidence type="ECO:0000256" key="3">
    <source>
        <dbReference type="ARBA" id="ARBA00022553"/>
    </source>
</evidence>
<evidence type="ECO:0000256" key="12">
    <source>
        <dbReference type="ARBA" id="ARBA00023159"/>
    </source>
</evidence>
<evidence type="ECO:0000256" key="14">
    <source>
        <dbReference type="ARBA" id="ARBA00023242"/>
    </source>
</evidence>
<feature type="compositionally biased region" description="Polar residues" evidence="16">
    <location>
        <begin position="158"/>
        <end position="181"/>
    </location>
</feature>
<feature type="repeat" description="ANK" evidence="15">
    <location>
        <begin position="647"/>
        <end position="679"/>
    </location>
</feature>
<feature type="region of interest" description="Disordered" evidence="16">
    <location>
        <begin position="1158"/>
        <end position="1196"/>
    </location>
</feature>
<keyword evidence="9 15" id="KW-0040">ANK repeat</keyword>
<evidence type="ECO:0000256" key="11">
    <source>
        <dbReference type="ARBA" id="ARBA00023125"/>
    </source>
</evidence>
<proteinExistence type="inferred from homology"/>
<evidence type="ECO:0000256" key="7">
    <source>
        <dbReference type="ARBA" id="ARBA00023015"/>
    </source>
</evidence>
<dbReference type="Gene3D" id="1.20.5.190">
    <property type="match status" value="1"/>
</dbReference>
<keyword evidence="12" id="KW-0010">Activator</keyword>
<comment type="caution">
    <text evidence="18">The sequence shown here is derived from an EMBL/GenBank/DDBJ whole genome shotgun (WGS) entry which is preliminary data.</text>
</comment>
<dbReference type="Gene3D" id="2.60.40.10">
    <property type="entry name" value="Immunoglobulins"/>
    <property type="match status" value="1"/>
</dbReference>
<dbReference type="InterPro" id="IPR014756">
    <property type="entry name" value="Ig_E-set"/>
</dbReference>
<feature type="region of interest" description="Disordered" evidence="16">
    <location>
        <begin position="132"/>
        <end position="181"/>
    </location>
</feature>
<dbReference type="SMART" id="SM00248">
    <property type="entry name" value="ANK"/>
    <property type="match status" value="1"/>
</dbReference>
<dbReference type="InterPro" id="IPR036770">
    <property type="entry name" value="Ankyrin_rpt-contain_sf"/>
</dbReference>
<dbReference type="InterPro" id="IPR000048">
    <property type="entry name" value="IQ_motif_EF-hand-BS"/>
</dbReference>
<dbReference type="Pfam" id="PF12796">
    <property type="entry name" value="Ank_2"/>
    <property type="match status" value="1"/>
</dbReference>
<feature type="compositionally biased region" description="Polar residues" evidence="16">
    <location>
        <begin position="135"/>
        <end position="144"/>
    </location>
</feature>
<dbReference type="GO" id="GO:0005516">
    <property type="term" value="F:calmodulin binding"/>
    <property type="evidence" value="ECO:0007669"/>
    <property type="project" value="UniProtKB-KW"/>
</dbReference>
<evidence type="ECO:0000256" key="8">
    <source>
        <dbReference type="ARBA" id="ARBA00023016"/>
    </source>
</evidence>
<evidence type="ECO:0000256" key="5">
    <source>
        <dbReference type="ARBA" id="ARBA00022837"/>
    </source>
</evidence>
<evidence type="ECO:0000256" key="4">
    <source>
        <dbReference type="ARBA" id="ARBA00022737"/>
    </source>
</evidence>
<dbReference type="InterPro" id="IPR005559">
    <property type="entry name" value="CG-1_dom"/>
</dbReference>
<feature type="compositionally biased region" description="Low complexity" evidence="16">
    <location>
        <begin position="145"/>
        <end position="157"/>
    </location>
</feature>
<gene>
    <name evidence="18" type="ORF">FNV43_RR25759</name>
</gene>
<dbReference type="PROSITE" id="PS50088">
    <property type="entry name" value="ANK_REPEAT"/>
    <property type="match status" value="1"/>
</dbReference>
<reference evidence="18" key="1">
    <citation type="submission" date="2020-03" db="EMBL/GenBank/DDBJ databases">
        <title>A high-quality chromosome-level genome assembly of a woody plant with both climbing and erect habits, Rhamnella rubrinervis.</title>
        <authorList>
            <person name="Lu Z."/>
            <person name="Yang Y."/>
            <person name="Zhu X."/>
            <person name="Sun Y."/>
        </authorList>
    </citation>
    <scope>NUCLEOTIDE SEQUENCE</scope>
    <source>
        <strain evidence="18">BYM</strain>
        <tissue evidence="18">Leaf</tissue>
    </source>
</reference>
<dbReference type="FunFam" id="1.20.5.190:FF:000003">
    <property type="entry name" value="Calmodulin-binding transcription activator 2"/>
    <property type="match status" value="1"/>
</dbReference>
<dbReference type="PANTHER" id="PTHR23335:SF1">
    <property type="entry name" value="CALMODULIN-BINDING TRANSCRIPTION ACTIVATOR, ISOFORM F"/>
    <property type="match status" value="1"/>
</dbReference>
<dbReference type="Gene3D" id="1.25.40.20">
    <property type="entry name" value="Ankyrin repeat-containing domain"/>
    <property type="match status" value="1"/>
</dbReference>
<keyword evidence="6" id="KW-0112">Calmodulin-binding</keyword>
<dbReference type="PROSITE" id="PS50297">
    <property type="entry name" value="ANK_REP_REGION"/>
    <property type="match status" value="1"/>
</dbReference>
<dbReference type="Pfam" id="PF01833">
    <property type="entry name" value="TIG"/>
    <property type="match status" value="1"/>
</dbReference>
<comment type="subcellular location">
    <subcellularLocation>
        <location evidence="1">Nucleus</location>
    </subcellularLocation>
</comment>
<organism evidence="18 19">
    <name type="scientific">Rhamnella rubrinervis</name>
    <dbReference type="NCBI Taxonomy" id="2594499"/>
    <lineage>
        <taxon>Eukaryota</taxon>
        <taxon>Viridiplantae</taxon>
        <taxon>Streptophyta</taxon>
        <taxon>Embryophyta</taxon>
        <taxon>Tracheophyta</taxon>
        <taxon>Spermatophyta</taxon>
        <taxon>Magnoliopsida</taxon>
        <taxon>eudicotyledons</taxon>
        <taxon>Gunneridae</taxon>
        <taxon>Pentapetalae</taxon>
        <taxon>rosids</taxon>
        <taxon>fabids</taxon>
        <taxon>Rosales</taxon>
        <taxon>Rhamnaceae</taxon>
        <taxon>rhamnoid group</taxon>
        <taxon>Rhamneae</taxon>
        <taxon>Rhamnella</taxon>
    </lineage>
</organism>
<keyword evidence="11" id="KW-0238">DNA-binding</keyword>